<dbReference type="EMBL" id="KE124097">
    <property type="protein sequence ID" value="EPB82817.1"/>
    <property type="molecule type" value="Genomic_DNA"/>
</dbReference>
<evidence type="ECO:0000256" key="1">
    <source>
        <dbReference type="SAM" id="MobiDB-lite"/>
    </source>
</evidence>
<dbReference type="OrthoDB" id="2235724at2759"/>
<dbReference type="InParanoid" id="S2J3X7"/>
<dbReference type="Proteomes" id="UP000014254">
    <property type="component" value="Unassembled WGS sequence"/>
</dbReference>
<gene>
    <name evidence="3" type="ORF">HMPREF1544_10431</name>
</gene>
<protein>
    <submittedName>
        <fullName evidence="3">Uncharacterized protein</fullName>
    </submittedName>
</protein>
<keyword evidence="2" id="KW-0732">Signal</keyword>
<dbReference type="VEuPathDB" id="FungiDB:HMPREF1544_10431"/>
<evidence type="ECO:0000313" key="3">
    <source>
        <dbReference type="EMBL" id="EPB82817.1"/>
    </source>
</evidence>
<name>S2J3X7_MUCC1</name>
<sequence>MHIKAFSICAATTFVLYSTLVSAVPMQSDASTQDVTRSLSVQFPSSSLSYLAQEPSQLAFPHDRKPLNLTQKQHSTDANGLSQFIIDWFDAFLGTHEEVELAKRSPLSHKGSMKKRSSNYDEDEDEGKDNDEEDNDEEDEEGKEENSSWKKKKKHWKHKYMSAWRPQVNSTDCPERPTVHDKVPVYGPDYWDPEYVYTFADKYRGMVDFLVLSQDKIAVMPFDYVPSFRQKAISNFDNLDDSQLAIVDQTITAFLDVYLESQAVLQSVYEQIIDQFETYMKTYGPTIQQVPLATLSQMRTQVIQNGTVGFDHIQFRGFEAAVDTEIHNTRLPETKEADHALILYMRYIENNSDRLTGMQLDRLQFVSNSLKMTIPKSVTPEQRTELKAIIDDLLKPYFESATASIAWDSQDPQETNKFRTFVFSRDPELETISSQALTSAYGILVNQRNAIKKANTIPELLEVRRQIISQAKKQHDDVETRSVMGSLANSYIASVKPQLEAKYTVAFTANDYFNDHSQEFASLSEQDQYEILESILNYLPIDVVVSDRKQVEDYIRSEALKVKQRYRN</sequence>
<dbReference type="AlphaFoldDB" id="S2J3X7"/>
<dbReference type="OMA" id="HALILYM"/>
<feature type="region of interest" description="Disordered" evidence="1">
    <location>
        <begin position="104"/>
        <end position="150"/>
    </location>
</feature>
<reference evidence="4" key="1">
    <citation type="submission" date="2013-05" db="EMBL/GenBank/DDBJ databases">
        <title>The Genome sequence of Mucor circinelloides f. circinelloides 1006PhL.</title>
        <authorList>
            <consortium name="The Broad Institute Genomics Platform"/>
            <person name="Cuomo C."/>
            <person name="Earl A."/>
            <person name="Findley K."/>
            <person name="Lee S.C."/>
            <person name="Walker B."/>
            <person name="Young S."/>
            <person name="Zeng Q."/>
            <person name="Gargeya S."/>
            <person name="Fitzgerald M."/>
            <person name="Haas B."/>
            <person name="Abouelleil A."/>
            <person name="Allen A.W."/>
            <person name="Alvarado L."/>
            <person name="Arachchi H.M."/>
            <person name="Berlin A.M."/>
            <person name="Chapman S.B."/>
            <person name="Gainer-Dewar J."/>
            <person name="Goldberg J."/>
            <person name="Griggs A."/>
            <person name="Gujja S."/>
            <person name="Hansen M."/>
            <person name="Howarth C."/>
            <person name="Imamovic A."/>
            <person name="Ireland A."/>
            <person name="Larimer J."/>
            <person name="McCowan C."/>
            <person name="Murphy C."/>
            <person name="Pearson M."/>
            <person name="Poon T.W."/>
            <person name="Priest M."/>
            <person name="Roberts A."/>
            <person name="Saif S."/>
            <person name="Shea T."/>
            <person name="Sisk P."/>
            <person name="Sykes S."/>
            <person name="Wortman J."/>
            <person name="Nusbaum C."/>
            <person name="Birren B."/>
        </authorList>
    </citation>
    <scope>NUCLEOTIDE SEQUENCE [LARGE SCALE GENOMIC DNA]</scope>
    <source>
        <strain evidence="4">1006PhL</strain>
    </source>
</reference>
<organism evidence="3 4">
    <name type="scientific">Mucor circinelloides f. circinelloides (strain 1006PhL)</name>
    <name type="common">Mucormycosis agent</name>
    <name type="synonym">Calyptromyces circinelloides</name>
    <dbReference type="NCBI Taxonomy" id="1220926"/>
    <lineage>
        <taxon>Eukaryota</taxon>
        <taxon>Fungi</taxon>
        <taxon>Fungi incertae sedis</taxon>
        <taxon>Mucoromycota</taxon>
        <taxon>Mucoromycotina</taxon>
        <taxon>Mucoromycetes</taxon>
        <taxon>Mucorales</taxon>
        <taxon>Mucorineae</taxon>
        <taxon>Mucoraceae</taxon>
        <taxon>Mucor</taxon>
    </lineage>
</organism>
<feature type="signal peptide" evidence="2">
    <location>
        <begin position="1"/>
        <end position="23"/>
    </location>
</feature>
<accession>S2J3X7</accession>
<feature type="compositionally biased region" description="Acidic residues" evidence="1">
    <location>
        <begin position="120"/>
        <end position="143"/>
    </location>
</feature>
<evidence type="ECO:0000256" key="2">
    <source>
        <dbReference type="SAM" id="SignalP"/>
    </source>
</evidence>
<evidence type="ECO:0000313" key="4">
    <source>
        <dbReference type="Proteomes" id="UP000014254"/>
    </source>
</evidence>
<keyword evidence="4" id="KW-1185">Reference proteome</keyword>
<proteinExistence type="predicted"/>
<feature type="chain" id="PRO_5004497237" evidence="2">
    <location>
        <begin position="24"/>
        <end position="568"/>
    </location>
</feature>